<dbReference type="Proteomes" id="UP001303473">
    <property type="component" value="Unassembled WGS sequence"/>
</dbReference>
<reference evidence="3" key="1">
    <citation type="journal article" date="2023" name="Mol. Phylogenet. Evol.">
        <title>Genome-scale phylogeny and comparative genomics of the fungal order Sordariales.</title>
        <authorList>
            <person name="Hensen N."/>
            <person name="Bonometti L."/>
            <person name="Westerberg I."/>
            <person name="Brannstrom I.O."/>
            <person name="Guillou S."/>
            <person name="Cros-Aarteil S."/>
            <person name="Calhoun S."/>
            <person name="Haridas S."/>
            <person name="Kuo A."/>
            <person name="Mondo S."/>
            <person name="Pangilinan J."/>
            <person name="Riley R."/>
            <person name="LaButti K."/>
            <person name="Andreopoulos B."/>
            <person name="Lipzen A."/>
            <person name="Chen C."/>
            <person name="Yan M."/>
            <person name="Daum C."/>
            <person name="Ng V."/>
            <person name="Clum A."/>
            <person name="Steindorff A."/>
            <person name="Ohm R.A."/>
            <person name="Martin F."/>
            <person name="Silar P."/>
            <person name="Natvig D.O."/>
            <person name="Lalanne C."/>
            <person name="Gautier V."/>
            <person name="Ament-Velasquez S.L."/>
            <person name="Kruys A."/>
            <person name="Hutchinson M.I."/>
            <person name="Powell A.J."/>
            <person name="Barry K."/>
            <person name="Miller A.N."/>
            <person name="Grigoriev I.V."/>
            <person name="Debuchy R."/>
            <person name="Gladieux P."/>
            <person name="Hiltunen Thoren M."/>
            <person name="Johannesson H."/>
        </authorList>
    </citation>
    <scope>NUCLEOTIDE SEQUENCE [LARGE SCALE GENOMIC DNA]</scope>
    <source>
        <strain evidence="3">CBS 340.73</strain>
    </source>
</reference>
<gene>
    <name evidence="2" type="ORF">QBC46DRAFT_390317</name>
</gene>
<sequence length="263" mass="29897">MTRSALGRWYPLLHLSRTTWSSGTSRCHSQRGVASANRPPRSSSKPKGSGEDVGSIDWIHRQIGYEDTNDYTTGLKVRELSRKFNIHPPIGLRLIKGQNFEKYPVRVSVCKQHTFSMYHMKYLGPTEQPLTDKFISFYAAKGRRDQPLWCYVQRNANDETRVVVQSTAGRRVRAAFIAALRINGYDKFGRPLPQESDGEEAQRAAGGDRNRQLYGTIRLNVFEPKKLMQLDFQELVNYLAEHIKKRIEPTLGTGGGAGERSPR</sequence>
<feature type="region of interest" description="Disordered" evidence="1">
    <location>
        <begin position="21"/>
        <end position="54"/>
    </location>
</feature>
<evidence type="ECO:0000313" key="3">
    <source>
        <dbReference type="Proteomes" id="UP001303473"/>
    </source>
</evidence>
<protein>
    <submittedName>
        <fullName evidence="2">Uncharacterized protein</fullName>
    </submittedName>
</protein>
<dbReference type="EMBL" id="MU853830">
    <property type="protein sequence ID" value="KAK3938421.1"/>
    <property type="molecule type" value="Genomic_DNA"/>
</dbReference>
<evidence type="ECO:0000256" key="1">
    <source>
        <dbReference type="SAM" id="MobiDB-lite"/>
    </source>
</evidence>
<proteinExistence type="predicted"/>
<evidence type="ECO:0000313" key="2">
    <source>
        <dbReference type="EMBL" id="KAK3938421.1"/>
    </source>
</evidence>
<keyword evidence="3" id="KW-1185">Reference proteome</keyword>
<accession>A0AAN6S3F4</accession>
<dbReference type="AlphaFoldDB" id="A0AAN6S3F4"/>
<organism evidence="2 3">
    <name type="scientific">Diplogelasinospora grovesii</name>
    <dbReference type="NCBI Taxonomy" id="303347"/>
    <lineage>
        <taxon>Eukaryota</taxon>
        <taxon>Fungi</taxon>
        <taxon>Dikarya</taxon>
        <taxon>Ascomycota</taxon>
        <taxon>Pezizomycotina</taxon>
        <taxon>Sordariomycetes</taxon>
        <taxon>Sordariomycetidae</taxon>
        <taxon>Sordariales</taxon>
        <taxon>Diplogelasinosporaceae</taxon>
        <taxon>Diplogelasinospora</taxon>
    </lineage>
</organism>
<name>A0AAN6S3F4_9PEZI</name>
<comment type="caution">
    <text evidence="2">The sequence shown here is derived from an EMBL/GenBank/DDBJ whole genome shotgun (WGS) entry which is preliminary data.</text>
</comment>
<feature type="compositionally biased region" description="Low complexity" evidence="1">
    <location>
        <begin position="38"/>
        <end position="47"/>
    </location>
</feature>